<evidence type="ECO:0000313" key="2">
    <source>
        <dbReference type="EMBL" id="JAH08661.1"/>
    </source>
</evidence>
<dbReference type="EMBL" id="GBXM01099916">
    <property type="protein sequence ID" value="JAH08661.1"/>
    <property type="molecule type" value="Transcribed_RNA"/>
</dbReference>
<keyword evidence="1" id="KW-1133">Transmembrane helix</keyword>
<reference evidence="2" key="2">
    <citation type="journal article" date="2015" name="Fish Shellfish Immunol.">
        <title>Early steps in the European eel (Anguilla anguilla)-Vibrio vulnificus interaction in the gills: Role of the RtxA13 toxin.</title>
        <authorList>
            <person name="Callol A."/>
            <person name="Pajuelo D."/>
            <person name="Ebbesson L."/>
            <person name="Teles M."/>
            <person name="MacKenzie S."/>
            <person name="Amaro C."/>
        </authorList>
    </citation>
    <scope>NUCLEOTIDE SEQUENCE</scope>
</reference>
<sequence>MSAVRRVSIGFTRQRIEETIEIGVARITFSNYSRLNISQWYSVSINVLVFSRLICDFAYFFGKMKSIFCNI</sequence>
<keyword evidence="1" id="KW-0812">Transmembrane</keyword>
<feature type="transmembrane region" description="Helical" evidence="1">
    <location>
        <begin position="40"/>
        <end position="61"/>
    </location>
</feature>
<protein>
    <submittedName>
        <fullName evidence="2">Uncharacterized protein</fullName>
    </submittedName>
</protein>
<proteinExistence type="predicted"/>
<keyword evidence="1" id="KW-0472">Membrane</keyword>
<reference evidence="2" key="1">
    <citation type="submission" date="2014-11" db="EMBL/GenBank/DDBJ databases">
        <authorList>
            <person name="Amaro Gonzalez C."/>
        </authorList>
    </citation>
    <scope>NUCLEOTIDE SEQUENCE</scope>
</reference>
<organism evidence="2">
    <name type="scientific">Anguilla anguilla</name>
    <name type="common">European freshwater eel</name>
    <name type="synonym">Muraena anguilla</name>
    <dbReference type="NCBI Taxonomy" id="7936"/>
    <lineage>
        <taxon>Eukaryota</taxon>
        <taxon>Metazoa</taxon>
        <taxon>Chordata</taxon>
        <taxon>Craniata</taxon>
        <taxon>Vertebrata</taxon>
        <taxon>Euteleostomi</taxon>
        <taxon>Actinopterygii</taxon>
        <taxon>Neopterygii</taxon>
        <taxon>Teleostei</taxon>
        <taxon>Anguilliformes</taxon>
        <taxon>Anguillidae</taxon>
        <taxon>Anguilla</taxon>
    </lineage>
</organism>
<evidence type="ECO:0000256" key="1">
    <source>
        <dbReference type="SAM" id="Phobius"/>
    </source>
</evidence>
<dbReference type="AlphaFoldDB" id="A0A0E9PVL1"/>
<name>A0A0E9PVL1_ANGAN</name>
<accession>A0A0E9PVL1</accession>